<accession>A0A4R1QPW3</accession>
<comment type="caution">
    <text evidence="2">The sequence shown here is derived from an EMBL/GenBank/DDBJ whole genome shotgun (WGS) entry which is preliminary data.</text>
</comment>
<protein>
    <submittedName>
        <fullName evidence="2">Uncharacterized protein</fullName>
    </submittedName>
</protein>
<evidence type="ECO:0000313" key="3">
    <source>
        <dbReference type="Proteomes" id="UP000295008"/>
    </source>
</evidence>
<name>A0A4R1QPW3_HYDET</name>
<organism evidence="2 3">
    <name type="scientific">Hydrogenispora ethanolica</name>
    <dbReference type="NCBI Taxonomy" id="1082276"/>
    <lineage>
        <taxon>Bacteria</taxon>
        <taxon>Bacillati</taxon>
        <taxon>Bacillota</taxon>
        <taxon>Hydrogenispora</taxon>
    </lineage>
</organism>
<feature type="transmembrane region" description="Helical" evidence="1">
    <location>
        <begin position="96"/>
        <end position="115"/>
    </location>
</feature>
<keyword evidence="3" id="KW-1185">Reference proteome</keyword>
<proteinExistence type="predicted"/>
<gene>
    <name evidence="2" type="ORF">EDC14_105323</name>
</gene>
<feature type="transmembrane region" description="Helical" evidence="1">
    <location>
        <begin position="21"/>
        <end position="42"/>
    </location>
</feature>
<dbReference type="Proteomes" id="UP000295008">
    <property type="component" value="Unassembled WGS sequence"/>
</dbReference>
<keyword evidence="1" id="KW-0472">Membrane</keyword>
<reference evidence="2 3" key="1">
    <citation type="submission" date="2019-03" db="EMBL/GenBank/DDBJ databases">
        <title>Genomic Encyclopedia of Type Strains, Phase IV (KMG-IV): sequencing the most valuable type-strain genomes for metagenomic binning, comparative biology and taxonomic classification.</title>
        <authorList>
            <person name="Goeker M."/>
        </authorList>
    </citation>
    <scope>NUCLEOTIDE SEQUENCE [LARGE SCALE GENOMIC DNA]</scope>
    <source>
        <strain evidence="2 3">LX-B</strain>
    </source>
</reference>
<dbReference type="AlphaFoldDB" id="A0A4R1QPW3"/>
<sequence>MLLPGCIPPIKTASLLRRPTIVLLVLRVRSTLVLPLIAQTGFTARPGLISISILCSGFGPVLIVWRGPALILALIPLIARRALPVVVDCRRGSGHILIGSAFSSAIGILLDRAFIFGPAVGLAHSSLVRSGFRRSLVLPPCLTLGMGLRRTRTRLIIIRSIIGARRIGMWHVRLRYLALGRLARRLRTLLILSWLCVIGCFGDLGFRLRHTGHTRSDRIRTVIDRCLSWSGSNSSRWLFHRRSLLLSGRFSLKKLPFDFFSRQRPIGIGDAWLFLSRGKCLPCLIDEFIFNRAHVIADVSP</sequence>
<keyword evidence="1" id="KW-1133">Transmembrane helix</keyword>
<keyword evidence="1" id="KW-0812">Transmembrane</keyword>
<dbReference type="EMBL" id="SLUN01000053">
    <property type="protein sequence ID" value="TCL55859.1"/>
    <property type="molecule type" value="Genomic_DNA"/>
</dbReference>
<evidence type="ECO:0000313" key="2">
    <source>
        <dbReference type="EMBL" id="TCL55859.1"/>
    </source>
</evidence>
<evidence type="ECO:0000256" key="1">
    <source>
        <dbReference type="SAM" id="Phobius"/>
    </source>
</evidence>
<feature type="transmembrane region" description="Helical" evidence="1">
    <location>
        <begin position="186"/>
        <end position="206"/>
    </location>
</feature>
<feature type="transmembrane region" description="Helical" evidence="1">
    <location>
        <begin position="48"/>
        <end position="75"/>
    </location>
</feature>